<gene>
    <name evidence="2" type="ORF">PS943_01878</name>
</gene>
<name>A0A5E7W6J9_PSEFL</name>
<evidence type="ECO:0000313" key="3">
    <source>
        <dbReference type="Proteomes" id="UP000325645"/>
    </source>
</evidence>
<feature type="transmembrane region" description="Helical" evidence="1">
    <location>
        <begin position="12"/>
        <end position="33"/>
    </location>
</feature>
<dbReference type="RefSeq" id="WP_150656177.1">
    <property type="nucleotide sequence ID" value="NZ_CABVJH010000003.1"/>
</dbReference>
<protein>
    <submittedName>
        <fullName evidence="2">Uncharacterized protein</fullName>
    </submittedName>
</protein>
<organism evidence="2 3">
    <name type="scientific">Pseudomonas fluorescens</name>
    <dbReference type="NCBI Taxonomy" id="294"/>
    <lineage>
        <taxon>Bacteria</taxon>
        <taxon>Pseudomonadati</taxon>
        <taxon>Pseudomonadota</taxon>
        <taxon>Gammaproteobacteria</taxon>
        <taxon>Pseudomonadales</taxon>
        <taxon>Pseudomonadaceae</taxon>
        <taxon>Pseudomonas</taxon>
    </lineage>
</organism>
<evidence type="ECO:0000313" key="2">
    <source>
        <dbReference type="EMBL" id="VVQ30531.1"/>
    </source>
</evidence>
<accession>A0A5E7W6J9</accession>
<keyword evidence="1" id="KW-0472">Membrane</keyword>
<proteinExistence type="predicted"/>
<dbReference type="EMBL" id="CABVJH010000003">
    <property type="protein sequence ID" value="VVQ30531.1"/>
    <property type="molecule type" value="Genomic_DNA"/>
</dbReference>
<keyword evidence="1" id="KW-0812">Transmembrane</keyword>
<evidence type="ECO:0000256" key="1">
    <source>
        <dbReference type="SAM" id="Phobius"/>
    </source>
</evidence>
<sequence length="280" mass="32161">MTTPIKLGESPLFRAALLVPIMSGALLFLASSISNNSFTMCMASACINNFFELYKFPLSIIGLSVPLTAIVAALHRSAEAHLQIEETLKQNTFNNYIKHQEEFFKLLEKIELKCSCRFTDPLTLYRHIFSKNNYSYFTFAAHPKQKTDDPNINKFLELLRIQTFSFKTTLYNPATDESALITLLIEIQDMVEILHLQPSVATLEQFPNTKYVWPKDAARTATDNLKTIQRELYSFGFYKSNTRDHREELMKYARLPNSHTTFTNNTKHAAKLALEIEKDL</sequence>
<reference evidence="2 3" key="1">
    <citation type="submission" date="2019-09" db="EMBL/GenBank/DDBJ databases">
        <authorList>
            <person name="Chandra G."/>
            <person name="Truman W A."/>
        </authorList>
    </citation>
    <scope>NUCLEOTIDE SEQUENCE [LARGE SCALE GENOMIC DNA]</scope>
    <source>
        <strain evidence="2">PS943</strain>
    </source>
</reference>
<feature type="transmembrane region" description="Helical" evidence="1">
    <location>
        <begin position="53"/>
        <end position="74"/>
    </location>
</feature>
<keyword evidence="1" id="KW-1133">Transmembrane helix</keyword>
<dbReference type="Proteomes" id="UP000325645">
    <property type="component" value="Unassembled WGS sequence"/>
</dbReference>
<dbReference type="AlphaFoldDB" id="A0A5E7W6J9"/>